<name>A0A897NTR2_9EURY</name>
<dbReference type="AlphaFoldDB" id="A0A897NTR2"/>
<proteinExistence type="predicted"/>
<reference evidence="1 2" key="1">
    <citation type="submission" date="2020-11" db="EMBL/GenBank/DDBJ databases">
        <title>Carbohydrate-dependent, anaerobic sulfur respiration: A novel catabolism in halophilic archaea.</title>
        <authorList>
            <person name="Sorokin D.Y."/>
            <person name="Messina E."/>
            <person name="Smedile F."/>
            <person name="La Cono V."/>
            <person name="Hallsworth J.E."/>
            <person name="Yakimov M.M."/>
        </authorList>
    </citation>
    <scope>NUCLEOTIDE SEQUENCE [LARGE SCALE GENOMIC DNA]</scope>
    <source>
        <strain evidence="1 2">HSR-Est</strain>
        <plasmid evidence="1 2">pHSR-Est01</plasmid>
    </source>
</reference>
<keyword evidence="2" id="KW-1185">Reference proteome</keyword>
<dbReference type="Proteomes" id="UP000663292">
    <property type="component" value="Plasmid pHSR-Est01"/>
</dbReference>
<sequence>MPELETDAHGEADGLVDALTRCCRPIGIRRPNQISDAAEHLIETIPDQTTV</sequence>
<gene>
    <name evidence="1" type="ORF">HSEST_3028</name>
</gene>
<dbReference type="EMBL" id="CP064792">
    <property type="protein sequence ID" value="QSG16292.1"/>
    <property type="molecule type" value="Genomic_DNA"/>
</dbReference>
<evidence type="ECO:0000313" key="1">
    <source>
        <dbReference type="EMBL" id="QSG16292.1"/>
    </source>
</evidence>
<geneLocation type="plasmid" evidence="1 2">
    <name>pHSR-Est01</name>
</geneLocation>
<protein>
    <submittedName>
        <fullName evidence="1">Uncharacterized protein</fullName>
    </submittedName>
</protein>
<evidence type="ECO:0000313" key="2">
    <source>
        <dbReference type="Proteomes" id="UP000663292"/>
    </source>
</evidence>
<keyword evidence="1" id="KW-0614">Plasmid</keyword>
<organism evidence="1 2">
    <name type="scientific">Halapricum desulfuricans</name>
    <dbReference type="NCBI Taxonomy" id="2841257"/>
    <lineage>
        <taxon>Archaea</taxon>
        <taxon>Methanobacteriati</taxon>
        <taxon>Methanobacteriota</taxon>
        <taxon>Stenosarchaea group</taxon>
        <taxon>Halobacteria</taxon>
        <taxon>Halobacteriales</taxon>
        <taxon>Haloarculaceae</taxon>
        <taxon>Halapricum</taxon>
    </lineage>
</organism>
<accession>A0A897NTR2</accession>